<sequence>KVNPVNSVLSQAQNTQAGRSHKKIPGDMAAFCARLSPRKLGAVGSRSRRSRKC</sequence>
<accession>A0A392W4I7</accession>
<dbReference type="Proteomes" id="UP000265520">
    <property type="component" value="Unassembled WGS sequence"/>
</dbReference>
<organism evidence="2 3">
    <name type="scientific">Trifolium medium</name>
    <dbReference type="NCBI Taxonomy" id="97028"/>
    <lineage>
        <taxon>Eukaryota</taxon>
        <taxon>Viridiplantae</taxon>
        <taxon>Streptophyta</taxon>
        <taxon>Embryophyta</taxon>
        <taxon>Tracheophyta</taxon>
        <taxon>Spermatophyta</taxon>
        <taxon>Magnoliopsida</taxon>
        <taxon>eudicotyledons</taxon>
        <taxon>Gunneridae</taxon>
        <taxon>Pentapetalae</taxon>
        <taxon>rosids</taxon>
        <taxon>fabids</taxon>
        <taxon>Fabales</taxon>
        <taxon>Fabaceae</taxon>
        <taxon>Papilionoideae</taxon>
        <taxon>50 kb inversion clade</taxon>
        <taxon>NPAAA clade</taxon>
        <taxon>Hologalegina</taxon>
        <taxon>IRL clade</taxon>
        <taxon>Trifolieae</taxon>
        <taxon>Trifolium</taxon>
    </lineage>
</organism>
<proteinExistence type="predicted"/>
<name>A0A392W4I7_9FABA</name>
<feature type="compositionally biased region" description="Polar residues" evidence="1">
    <location>
        <begin position="1"/>
        <end position="18"/>
    </location>
</feature>
<dbReference type="AlphaFoldDB" id="A0A392W4I7"/>
<comment type="caution">
    <text evidence="2">The sequence shown here is derived from an EMBL/GenBank/DDBJ whole genome shotgun (WGS) entry which is preliminary data.</text>
</comment>
<feature type="non-terminal residue" evidence="2">
    <location>
        <position position="1"/>
    </location>
</feature>
<reference evidence="2 3" key="1">
    <citation type="journal article" date="2018" name="Front. Plant Sci.">
        <title>Red Clover (Trifolium pratense) and Zigzag Clover (T. medium) - A Picture of Genomic Similarities and Differences.</title>
        <authorList>
            <person name="Dluhosova J."/>
            <person name="Istvanek J."/>
            <person name="Nedelnik J."/>
            <person name="Repkova J."/>
        </authorList>
    </citation>
    <scope>NUCLEOTIDE SEQUENCE [LARGE SCALE GENOMIC DNA]</scope>
    <source>
        <strain evidence="3">cv. 10/8</strain>
        <tissue evidence="2">Leaf</tissue>
    </source>
</reference>
<evidence type="ECO:0000313" key="2">
    <source>
        <dbReference type="EMBL" id="MCI95558.1"/>
    </source>
</evidence>
<keyword evidence="3" id="KW-1185">Reference proteome</keyword>
<dbReference type="EMBL" id="LXQA011390439">
    <property type="protein sequence ID" value="MCI95558.1"/>
    <property type="molecule type" value="Genomic_DNA"/>
</dbReference>
<evidence type="ECO:0000256" key="1">
    <source>
        <dbReference type="SAM" id="MobiDB-lite"/>
    </source>
</evidence>
<feature type="region of interest" description="Disordered" evidence="1">
    <location>
        <begin position="1"/>
        <end position="24"/>
    </location>
</feature>
<protein>
    <submittedName>
        <fullName evidence="2">Uncharacterized protein</fullName>
    </submittedName>
</protein>
<evidence type="ECO:0000313" key="3">
    <source>
        <dbReference type="Proteomes" id="UP000265520"/>
    </source>
</evidence>